<protein>
    <recommendedName>
        <fullName evidence="8">Hypoxia up-regulated protein 1</fullName>
    </recommendedName>
</protein>
<dbReference type="AlphaFoldDB" id="A0A6B0VFB3"/>
<feature type="region of interest" description="Disordered" evidence="9">
    <location>
        <begin position="583"/>
        <end position="669"/>
    </location>
</feature>
<dbReference type="Pfam" id="PF00012">
    <property type="entry name" value="HSP70"/>
    <property type="match status" value="1"/>
</dbReference>
<dbReference type="FunFam" id="3.90.640.10:FF:000004">
    <property type="entry name" value="Heat shock 70 kDa protein 4"/>
    <property type="match status" value="1"/>
</dbReference>
<evidence type="ECO:0000256" key="1">
    <source>
        <dbReference type="ARBA" id="ARBA00004319"/>
    </source>
</evidence>
<sequence>MAFASQSRLWLAWYFITLCLVHVRKVECIAVMSVDLGTEWMKVAIVSPGVPMEIALNKDSQRKTPVAIAFREGERHFGDQAISTGVRFPEKSFSHFLDLLGKTRDNPVVKVFEKRFPFYTLEADPQTGGVLFRHPEGMTFSPEELLGMILSYAKDLASTAAGQPIKDAVVTVPAYFNQAERRALTRAVSLAGLKLLQLLGDNTAVALNYGVFRRKEFNDTPTNILFYDMGTGSTTATIVSYQTVKSKEKGLSETVPQLSVKGIGYDRFLGGLEFKLRLGERFAKDFSAMKKTSKDVFENKRGLAKLYKEADRVKKVLSANTEHVAQVENVMEDVDFKHPITRTEFEELCSDLFSRVAGPIHRVLESSGMTLDEIDQVILVGGSTRIPRVQQELQSALKDKELGKSLNADEAAALGAAYQAAYLSKGFKVKVFHVKEANVFPIQVDFSREVDTDGVKSTKLVRRVLFYRNNLYPQKKVMTFSRYTTDFEFSINYGDLSFMSKEELSHFGSLNISTVSLSGVADALKKHTEGAEPKGIKAHFKLDESGLLTLDSAEAAFEKTVEEVVPPPAENLESTLSRLGSTLGKLFSSGSEEPPKADSEGAPKENQEQAEASQDQKADDAKDKESKAEARADGEKTETEGKSGDKTETSKEEPKTDKEGAAATNETVKTLKVVPVKEPINFELKLLDRTPPTLEQIAESIKKLSDLESKDKAKLARDHARNALESFVLETKDKMYSEEYERAASEEEKQNIVAKLNEGSEWLEYESDNAETKAFKDKLSGLTRIVKDLFDRVQEHRERPQALAALTGMLNTSEVYLTAIQALKGEIFTEVEITTLAKAINETRVWQAEQEALQKETPLHETPKLTLKMIFEKIQLLDRETKYLVNKAQRAPPKKEPVKEEKPKDAETEKPAEEEIIADGEEPEQPLPMDEALPVDEPLPLEQPTTDADETIPVEPTPGQPLEESEHTEL</sequence>
<dbReference type="SUPFAM" id="SSF53067">
    <property type="entry name" value="Actin-like ATPase domain"/>
    <property type="match status" value="2"/>
</dbReference>
<evidence type="ECO:0000256" key="4">
    <source>
        <dbReference type="ARBA" id="ARBA00022741"/>
    </source>
</evidence>
<keyword evidence="5" id="KW-0256">Endoplasmic reticulum</keyword>
<dbReference type="Gene3D" id="1.20.1270.10">
    <property type="match status" value="1"/>
</dbReference>
<dbReference type="SUPFAM" id="SSF100934">
    <property type="entry name" value="Heat shock protein 70kD (HSP70), C-terminal subdomain"/>
    <property type="match status" value="1"/>
</dbReference>
<dbReference type="PANTHER" id="PTHR45639:SF3">
    <property type="entry name" value="HYPOXIA UP-REGULATED PROTEIN 1"/>
    <property type="match status" value="1"/>
</dbReference>
<feature type="compositionally biased region" description="Basic and acidic residues" evidence="9">
    <location>
        <begin position="893"/>
        <end position="913"/>
    </location>
</feature>
<dbReference type="InterPro" id="IPR029048">
    <property type="entry name" value="HSP70_C_sf"/>
</dbReference>
<evidence type="ECO:0000256" key="5">
    <source>
        <dbReference type="ARBA" id="ARBA00022824"/>
    </source>
</evidence>
<keyword evidence="7" id="KW-0143">Chaperone</keyword>
<dbReference type="Gene3D" id="3.30.420.40">
    <property type="match status" value="2"/>
</dbReference>
<feature type="signal peptide" evidence="10">
    <location>
        <begin position="1"/>
        <end position="28"/>
    </location>
</feature>
<feature type="compositionally biased region" description="Basic and acidic residues" evidence="9">
    <location>
        <begin position="593"/>
        <end position="607"/>
    </location>
</feature>
<evidence type="ECO:0000256" key="2">
    <source>
        <dbReference type="ARBA" id="ARBA00007381"/>
    </source>
</evidence>
<dbReference type="GO" id="GO:0030968">
    <property type="term" value="P:endoplasmic reticulum unfolded protein response"/>
    <property type="evidence" value="ECO:0007669"/>
    <property type="project" value="TreeGrafter"/>
</dbReference>
<name>A0A6B0VFB3_IXORI</name>
<dbReference type="GO" id="GO:0034663">
    <property type="term" value="C:endoplasmic reticulum chaperone complex"/>
    <property type="evidence" value="ECO:0007669"/>
    <property type="project" value="TreeGrafter"/>
</dbReference>
<reference evidence="11" key="1">
    <citation type="submission" date="2019-12" db="EMBL/GenBank/DDBJ databases">
        <title>An insight into the sialome of adult female Ixodes ricinus ticks feeding for 6 days.</title>
        <authorList>
            <person name="Perner J."/>
            <person name="Ribeiro J.M.C."/>
        </authorList>
    </citation>
    <scope>NUCLEOTIDE SEQUENCE</scope>
    <source>
        <strain evidence="11">Semi-engorged</strain>
        <tissue evidence="11">Salivary glands</tissue>
    </source>
</reference>
<accession>A0A6B0VFB3</accession>
<evidence type="ECO:0000256" key="7">
    <source>
        <dbReference type="ARBA" id="ARBA00023186"/>
    </source>
</evidence>
<evidence type="ECO:0000256" key="6">
    <source>
        <dbReference type="ARBA" id="ARBA00022840"/>
    </source>
</evidence>
<dbReference type="FunFam" id="3.30.30.30:FF:000004">
    <property type="entry name" value="hypoxia up-regulated protein 1"/>
    <property type="match status" value="1"/>
</dbReference>
<feature type="compositionally biased region" description="Basic and acidic residues" evidence="9">
    <location>
        <begin position="614"/>
        <end position="660"/>
    </location>
</feature>
<feature type="compositionally biased region" description="Acidic residues" evidence="9">
    <location>
        <begin position="914"/>
        <end position="924"/>
    </location>
</feature>
<dbReference type="InterPro" id="IPR018181">
    <property type="entry name" value="Heat_shock_70_CS"/>
</dbReference>
<dbReference type="InterPro" id="IPR029047">
    <property type="entry name" value="HSP70_peptide-bd_sf"/>
</dbReference>
<dbReference type="GO" id="GO:0140662">
    <property type="term" value="F:ATP-dependent protein folding chaperone"/>
    <property type="evidence" value="ECO:0007669"/>
    <property type="project" value="InterPro"/>
</dbReference>
<keyword evidence="6" id="KW-0067">ATP-binding</keyword>
<keyword evidence="4" id="KW-0547">Nucleotide-binding</keyword>
<evidence type="ECO:0000256" key="10">
    <source>
        <dbReference type="SAM" id="SignalP"/>
    </source>
</evidence>
<dbReference type="PROSITE" id="PS01036">
    <property type="entry name" value="HSP70_3"/>
    <property type="match status" value="1"/>
</dbReference>
<dbReference type="GO" id="GO:0005788">
    <property type="term" value="C:endoplasmic reticulum lumen"/>
    <property type="evidence" value="ECO:0007669"/>
    <property type="project" value="UniProtKB-SubCell"/>
</dbReference>
<dbReference type="Gene3D" id="2.60.34.10">
    <property type="entry name" value="Substrate Binding Domain Of DNAk, Chain A, domain 1"/>
    <property type="match status" value="1"/>
</dbReference>
<evidence type="ECO:0000313" key="11">
    <source>
        <dbReference type="EMBL" id="MXV00830.1"/>
    </source>
</evidence>
<keyword evidence="3 10" id="KW-0732">Signal</keyword>
<feature type="chain" id="PRO_5025566476" description="Hypoxia up-regulated protein 1" evidence="10">
    <location>
        <begin position="29"/>
        <end position="970"/>
    </location>
</feature>
<dbReference type="Gene3D" id="3.90.640.10">
    <property type="entry name" value="Actin, Chain A, domain 4"/>
    <property type="match status" value="1"/>
</dbReference>
<organism evidence="11">
    <name type="scientific">Ixodes ricinus</name>
    <name type="common">Common tick</name>
    <name type="synonym">Acarus ricinus</name>
    <dbReference type="NCBI Taxonomy" id="34613"/>
    <lineage>
        <taxon>Eukaryota</taxon>
        <taxon>Metazoa</taxon>
        <taxon>Ecdysozoa</taxon>
        <taxon>Arthropoda</taxon>
        <taxon>Chelicerata</taxon>
        <taxon>Arachnida</taxon>
        <taxon>Acari</taxon>
        <taxon>Parasitiformes</taxon>
        <taxon>Ixodida</taxon>
        <taxon>Ixodoidea</taxon>
        <taxon>Ixodidae</taxon>
        <taxon>Ixodinae</taxon>
        <taxon>Ixodes</taxon>
    </lineage>
</organism>
<comment type="subcellular location">
    <subcellularLocation>
        <location evidence="1">Endoplasmic reticulum lumen</location>
    </subcellularLocation>
</comment>
<feature type="region of interest" description="Disordered" evidence="9">
    <location>
        <begin position="887"/>
        <end position="970"/>
    </location>
</feature>
<dbReference type="GO" id="GO:0005524">
    <property type="term" value="F:ATP binding"/>
    <property type="evidence" value="ECO:0007669"/>
    <property type="project" value="UniProtKB-KW"/>
</dbReference>
<evidence type="ECO:0000256" key="8">
    <source>
        <dbReference type="ARBA" id="ARBA00040503"/>
    </source>
</evidence>
<dbReference type="EMBL" id="GIFC01018746">
    <property type="protein sequence ID" value="MXV00830.1"/>
    <property type="molecule type" value="Transcribed_RNA"/>
</dbReference>
<evidence type="ECO:0000256" key="3">
    <source>
        <dbReference type="ARBA" id="ARBA00022729"/>
    </source>
</evidence>
<dbReference type="Gene3D" id="3.30.30.30">
    <property type="match status" value="1"/>
</dbReference>
<dbReference type="PRINTS" id="PR00301">
    <property type="entry name" value="HEATSHOCK70"/>
</dbReference>
<dbReference type="PANTHER" id="PTHR45639">
    <property type="entry name" value="HSC70CB, ISOFORM G-RELATED"/>
    <property type="match status" value="1"/>
</dbReference>
<proteinExistence type="inferred from homology"/>
<dbReference type="InterPro" id="IPR043129">
    <property type="entry name" value="ATPase_NBD"/>
</dbReference>
<dbReference type="CDD" id="cd10230">
    <property type="entry name" value="ASKHA_NBD_HSP70_HYOU1"/>
    <property type="match status" value="1"/>
</dbReference>
<comment type="similarity">
    <text evidence="2">Belongs to the heat shock protein 70 family.</text>
</comment>
<dbReference type="InterPro" id="IPR013126">
    <property type="entry name" value="Hsp_70_fam"/>
</dbReference>
<evidence type="ECO:0000256" key="9">
    <source>
        <dbReference type="SAM" id="MobiDB-lite"/>
    </source>
</evidence>